<evidence type="ECO:0000256" key="1">
    <source>
        <dbReference type="ARBA" id="ARBA00010165"/>
    </source>
</evidence>
<dbReference type="AlphaFoldDB" id="A0AA37SP77"/>
<dbReference type="InterPro" id="IPR011009">
    <property type="entry name" value="Kinase-like_dom_sf"/>
</dbReference>
<organism evidence="7 8">
    <name type="scientific">Portibacter lacus</name>
    <dbReference type="NCBI Taxonomy" id="1099794"/>
    <lineage>
        <taxon>Bacteria</taxon>
        <taxon>Pseudomonadati</taxon>
        <taxon>Bacteroidota</taxon>
        <taxon>Saprospiria</taxon>
        <taxon>Saprospirales</taxon>
        <taxon>Haliscomenobacteraceae</taxon>
        <taxon>Portibacter</taxon>
    </lineage>
</organism>
<dbReference type="Gene3D" id="3.90.1200.10">
    <property type="match status" value="1"/>
</dbReference>
<dbReference type="Gene3D" id="3.30.200.20">
    <property type="entry name" value="Phosphorylase Kinase, domain 1"/>
    <property type="match status" value="1"/>
</dbReference>
<keyword evidence="3" id="KW-0547">Nucleotide-binding</keyword>
<protein>
    <recommendedName>
        <fullName evidence="6">Aminoglycoside phosphotransferase domain-containing protein</fullName>
    </recommendedName>
</protein>
<evidence type="ECO:0000259" key="6">
    <source>
        <dbReference type="Pfam" id="PF01636"/>
    </source>
</evidence>
<dbReference type="SUPFAM" id="SSF56112">
    <property type="entry name" value="Protein kinase-like (PK-like)"/>
    <property type="match status" value="1"/>
</dbReference>
<gene>
    <name evidence="7" type="ORF">GCM10007940_15420</name>
</gene>
<dbReference type="GO" id="GO:0005524">
    <property type="term" value="F:ATP binding"/>
    <property type="evidence" value="ECO:0007669"/>
    <property type="project" value="UniProtKB-KW"/>
</dbReference>
<dbReference type="PANTHER" id="PTHR34273:SF2">
    <property type="entry name" value="METHYLTHIORIBOSE KINASE"/>
    <property type="match status" value="1"/>
</dbReference>
<dbReference type="PANTHER" id="PTHR34273">
    <property type="entry name" value="METHYLTHIORIBOSE KINASE"/>
    <property type="match status" value="1"/>
</dbReference>
<keyword evidence="2" id="KW-0808">Transferase</keyword>
<keyword evidence="4" id="KW-0418">Kinase</keyword>
<comment type="similarity">
    <text evidence="1">Belongs to the methylthioribose kinase family.</text>
</comment>
<evidence type="ECO:0000313" key="8">
    <source>
        <dbReference type="Proteomes" id="UP001156666"/>
    </source>
</evidence>
<dbReference type="GO" id="GO:0016301">
    <property type="term" value="F:kinase activity"/>
    <property type="evidence" value="ECO:0007669"/>
    <property type="project" value="UniProtKB-KW"/>
</dbReference>
<dbReference type="InterPro" id="IPR002575">
    <property type="entry name" value="Aminoglycoside_PTrfase"/>
</dbReference>
<evidence type="ECO:0000313" key="7">
    <source>
        <dbReference type="EMBL" id="GLR16927.1"/>
    </source>
</evidence>
<feature type="domain" description="Aminoglycoside phosphotransferase" evidence="6">
    <location>
        <begin position="41"/>
        <end position="266"/>
    </location>
</feature>
<sequence length="329" mass="37605">MIKLKNDKQQIESYLQKAAWLEDGENVSGVEIPGAGNMNFTLRVMTNKRTFIIKQSRAYVEKYPQVAAPQDRCQREAEFYNAIASSDELKKMTPDIIAIDKENNIISMEDLGAGSDFTYLYDTQQTIEDEDLQQIMKFAAQMHKDHKVAEDEERIDNLSMRKLNHEHMFVYPFMDDNGLNLDDILPGLSEASKKYKADDELKSAVSALGDRYLANGNTLLHGDYFPGSWLKTEDGIKVIDPEFCFHGYPEFEIGVCVAHLMMADQPVKTIFNAFKYYTSEAPLDLELCKQCAGVEMMRRIMGLAQLPLNIDLEKRIQLLETAHEYILNN</sequence>
<keyword evidence="5" id="KW-0067">ATP-binding</keyword>
<dbReference type="RefSeq" id="WP_235290893.1">
    <property type="nucleotide sequence ID" value="NZ_BSOH01000007.1"/>
</dbReference>
<keyword evidence="8" id="KW-1185">Reference proteome</keyword>
<evidence type="ECO:0000256" key="4">
    <source>
        <dbReference type="ARBA" id="ARBA00022777"/>
    </source>
</evidence>
<dbReference type="Proteomes" id="UP001156666">
    <property type="component" value="Unassembled WGS sequence"/>
</dbReference>
<name>A0AA37SP77_9BACT</name>
<reference evidence="7" key="2">
    <citation type="submission" date="2023-01" db="EMBL/GenBank/DDBJ databases">
        <title>Draft genome sequence of Portibacter lacus strain NBRC 108769.</title>
        <authorList>
            <person name="Sun Q."/>
            <person name="Mori K."/>
        </authorList>
    </citation>
    <scope>NUCLEOTIDE SEQUENCE</scope>
    <source>
        <strain evidence="7">NBRC 108769</strain>
    </source>
</reference>
<dbReference type="Pfam" id="PF01636">
    <property type="entry name" value="APH"/>
    <property type="match status" value="1"/>
</dbReference>
<evidence type="ECO:0000256" key="3">
    <source>
        <dbReference type="ARBA" id="ARBA00022741"/>
    </source>
</evidence>
<reference evidence="7" key="1">
    <citation type="journal article" date="2014" name="Int. J. Syst. Evol. Microbiol.">
        <title>Complete genome sequence of Corynebacterium casei LMG S-19264T (=DSM 44701T), isolated from a smear-ripened cheese.</title>
        <authorList>
            <consortium name="US DOE Joint Genome Institute (JGI-PGF)"/>
            <person name="Walter F."/>
            <person name="Albersmeier A."/>
            <person name="Kalinowski J."/>
            <person name="Ruckert C."/>
        </authorList>
    </citation>
    <scope>NUCLEOTIDE SEQUENCE</scope>
    <source>
        <strain evidence="7">NBRC 108769</strain>
    </source>
</reference>
<accession>A0AA37SP77</accession>
<evidence type="ECO:0000256" key="2">
    <source>
        <dbReference type="ARBA" id="ARBA00022679"/>
    </source>
</evidence>
<proteinExistence type="inferred from homology"/>
<evidence type="ECO:0000256" key="5">
    <source>
        <dbReference type="ARBA" id="ARBA00022840"/>
    </source>
</evidence>
<comment type="caution">
    <text evidence="7">The sequence shown here is derived from an EMBL/GenBank/DDBJ whole genome shotgun (WGS) entry which is preliminary data.</text>
</comment>
<dbReference type="EMBL" id="BSOH01000007">
    <property type="protein sequence ID" value="GLR16927.1"/>
    <property type="molecule type" value="Genomic_DNA"/>
</dbReference>